<dbReference type="Gene3D" id="3.40.190.290">
    <property type="match status" value="1"/>
</dbReference>
<dbReference type="SUPFAM" id="SSF53850">
    <property type="entry name" value="Periplasmic binding protein-like II"/>
    <property type="match status" value="1"/>
</dbReference>
<dbReference type="PROSITE" id="PS50931">
    <property type="entry name" value="HTH_LYSR"/>
    <property type="match status" value="1"/>
</dbReference>
<gene>
    <name evidence="6" type="ORF">H9889_05545</name>
</gene>
<dbReference type="InterPro" id="IPR036388">
    <property type="entry name" value="WH-like_DNA-bd_sf"/>
</dbReference>
<keyword evidence="3" id="KW-0238">DNA-binding</keyword>
<dbReference type="Gene3D" id="1.10.10.10">
    <property type="entry name" value="Winged helix-like DNA-binding domain superfamily/Winged helix DNA-binding domain"/>
    <property type="match status" value="1"/>
</dbReference>
<dbReference type="AlphaFoldDB" id="A0A9D1Q534"/>
<keyword evidence="4" id="KW-0804">Transcription</keyword>
<accession>A0A9D1Q534</accession>
<dbReference type="PRINTS" id="PR00039">
    <property type="entry name" value="HTHLYSR"/>
</dbReference>
<dbReference type="Pfam" id="PF03466">
    <property type="entry name" value="LysR_substrate"/>
    <property type="match status" value="1"/>
</dbReference>
<reference evidence="6" key="2">
    <citation type="submission" date="2021-04" db="EMBL/GenBank/DDBJ databases">
        <authorList>
            <person name="Gilroy R."/>
        </authorList>
    </citation>
    <scope>NUCLEOTIDE SEQUENCE</scope>
    <source>
        <strain evidence="6">CHK160-9182</strain>
    </source>
</reference>
<dbReference type="Proteomes" id="UP000823934">
    <property type="component" value="Unassembled WGS sequence"/>
</dbReference>
<proteinExistence type="inferred from homology"/>
<comment type="similarity">
    <text evidence="1">Belongs to the LysR transcriptional regulatory family.</text>
</comment>
<evidence type="ECO:0000259" key="5">
    <source>
        <dbReference type="PROSITE" id="PS50931"/>
    </source>
</evidence>
<keyword evidence="2" id="KW-0805">Transcription regulation</keyword>
<dbReference type="PANTHER" id="PTHR30126">
    <property type="entry name" value="HTH-TYPE TRANSCRIPTIONAL REGULATOR"/>
    <property type="match status" value="1"/>
</dbReference>
<dbReference type="GO" id="GO:0003700">
    <property type="term" value="F:DNA-binding transcription factor activity"/>
    <property type="evidence" value="ECO:0007669"/>
    <property type="project" value="InterPro"/>
</dbReference>
<sequence>MKIEKLNWTLLHTYLVIVEEQSISNAALKLNITQSAVSQNLKKLEEQLEVKLIERSNKTFVLTEIGENLYKTATDVYSKLVKFEQKLTATSNTIKDTLHIMSVSGLVSDDFDNLLTYFHKHYPNIDLNITTATHAEVVKKIANNQPAIGITLEPKGTDGIEKLFYLPQRYSLYCGKSHPLFNKQIINKSDVIAQDYVAFDSEQLGAALSPIAIFRDMEHFTGKQVAITNNLQELQRLIVTGYGIGCLPDNAAKSALDRSLLRKLPPYQGVADVPVYLIWNKNRTLRASEHAFLDAASVSISPELNHQHSI</sequence>
<dbReference type="InterPro" id="IPR000847">
    <property type="entry name" value="LysR_HTH_N"/>
</dbReference>
<evidence type="ECO:0000256" key="1">
    <source>
        <dbReference type="ARBA" id="ARBA00009437"/>
    </source>
</evidence>
<dbReference type="SUPFAM" id="SSF46785">
    <property type="entry name" value="Winged helix' DNA-binding domain"/>
    <property type="match status" value="1"/>
</dbReference>
<comment type="caution">
    <text evidence="6">The sequence shown here is derived from an EMBL/GenBank/DDBJ whole genome shotgun (WGS) entry which is preliminary data.</text>
</comment>
<dbReference type="Pfam" id="PF00126">
    <property type="entry name" value="HTH_1"/>
    <property type="match status" value="1"/>
</dbReference>
<organism evidence="6 7">
    <name type="scientific">Candidatus Ignatzschineria merdigallinarum</name>
    <dbReference type="NCBI Taxonomy" id="2838621"/>
    <lineage>
        <taxon>Bacteria</taxon>
        <taxon>Pseudomonadati</taxon>
        <taxon>Pseudomonadota</taxon>
        <taxon>Gammaproteobacteria</taxon>
        <taxon>Cardiobacteriales</taxon>
        <taxon>Ignatzschineriaceae</taxon>
        <taxon>Ignatzschineria</taxon>
    </lineage>
</organism>
<evidence type="ECO:0000313" key="6">
    <source>
        <dbReference type="EMBL" id="HIW06772.1"/>
    </source>
</evidence>
<dbReference type="InterPro" id="IPR005119">
    <property type="entry name" value="LysR_subst-bd"/>
</dbReference>
<dbReference type="CDD" id="cd05466">
    <property type="entry name" value="PBP2_LTTR_substrate"/>
    <property type="match status" value="1"/>
</dbReference>
<dbReference type="PANTHER" id="PTHR30126:SF40">
    <property type="entry name" value="HTH-TYPE TRANSCRIPTIONAL REGULATOR GLTR"/>
    <property type="match status" value="1"/>
</dbReference>
<evidence type="ECO:0000313" key="7">
    <source>
        <dbReference type="Proteomes" id="UP000823934"/>
    </source>
</evidence>
<evidence type="ECO:0000256" key="3">
    <source>
        <dbReference type="ARBA" id="ARBA00023125"/>
    </source>
</evidence>
<reference evidence="6" key="1">
    <citation type="journal article" date="2021" name="PeerJ">
        <title>Extensive microbial diversity within the chicken gut microbiome revealed by metagenomics and culture.</title>
        <authorList>
            <person name="Gilroy R."/>
            <person name="Ravi A."/>
            <person name="Getino M."/>
            <person name="Pursley I."/>
            <person name="Horton D.L."/>
            <person name="Alikhan N.F."/>
            <person name="Baker D."/>
            <person name="Gharbi K."/>
            <person name="Hall N."/>
            <person name="Watson M."/>
            <person name="Adriaenssens E.M."/>
            <person name="Foster-Nyarko E."/>
            <person name="Jarju S."/>
            <person name="Secka A."/>
            <person name="Antonio M."/>
            <person name="Oren A."/>
            <person name="Chaudhuri R.R."/>
            <person name="La Ragione R."/>
            <person name="Hildebrand F."/>
            <person name="Pallen M.J."/>
        </authorList>
    </citation>
    <scope>NUCLEOTIDE SEQUENCE</scope>
    <source>
        <strain evidence="6">CHK160-9182</strain>
    </source>
</reference>
<dbReference type="EMBL" id="DXHP01000124">
    <property type="protein sequence ID" value="HIW06772.1"/>
    <property type="molecule type" value="Genomic_DNA"/>
</dbReference>
<dbReference type="InterPro" id="IPR036390">
    <property type="entry name" value="WH_DNA-bd_sf"/>
</dbReference>
<protein>
    <submittedName>
        <fullName evidence="6">LysR family transcriptional regulator</fullName>
    </submittedName>
</protein>
<name>A0A9D1Q534_9GAMM</name>
<evidence type="ECO:0000256" key="4">
    <source>
        <dbReference type="ARBA" id="ARBA00023163"/>
    </source>
</evidence>
<dbReference type="FunFam" id="1.10.10.10:FF:000001">
    <property type="entry name" value="LysR family transcriptional regulator"/>
    <property type="match status" value="1"/>
</dbReference>
<evidence type="ECO:0000256" key="2">
    <source>
        <dbReference type="ARBA" id="ARBA00023015"/>
    </source>
</evidence>
<dbReference type="GO" id="GO:0000976">
    <property type="term" value="F:transcription cis-regulatory region binding"/>
    <property type="evidence" value="ECO:0007669"/>
    <property type="project" value="TreeGrafter"/>
</dbReference>
<feature type="domain" description="HTH lysR-type" evidence="5">
    <location>
        <begin position="6"/>
        <end position="63"/>
    </location>
</feature>